<protein>
    <recommendedName>
        <fullName evidence="1">N-acetyltransferase domain-containing protein</fullName>
    </recommendedName>
</protein>
<comment type="caution">
    <text evidence="2">The sequence shown here is derived from an EMBL/GenBank/DDBJ whole genome shotgun (WGS) entry which is preliminary data.</text>
</comment>
<dbReference type="InterPro" id="IPR000182">
    <property type="entry name" value="GNAT_dom"/>
</dbReference>
<feature type="domain" description="N-acetyltransferase" evidence="1">
    <location>
        <begin position="1"/>
        <end position="103"/>
    </location>
</feature>
<dbReference type="EMBL" id="BARS01047443">
    <property type="protein sequence ID" value="GAG39924.1"/>
    <property type="molecule type" value="Genomic_DNA"/>
</dbReference>
<dbReference type="PROSITE" id="PS51186">
    <property type="entry name" value="GNAT"/>
    <property type="match status" value="1"/>
</dbReference>
<organism evidence="2">
    <name type="scientific">marine sediment metagenome</name>
    <dbReference type="NCBI Taxonomy" id="412755"/>
    <lineage>
        <taxon>unclassified sequences</taxon>
        <taxon>metagenomes</taxon>
        <taxon>ecological metagenomes</taxon>
    </lineage>
</organism>
<dbReference type="AlphaFoldDB" id="X0X9R0"/>
<name>X0X9R0_9ZZZZ</name>
<evidence type="ECO:0000259" key="1">
    <source>
        <dbReference type="PROSITE" id="PS51186"/>
    </source>
</evidence>
<feature type="non-terminal residue" evidence="2">
    <location>
        <position position="1"/>
    </location>
</feature>
<dbReference type="GO" id="GO:0016747">
    <property type="term" value="F:acyltransferase activity, transferring groups other than amino-acyl groups"/>
    <property type="evidence" value="ECO:0007669"/>
    <property type="project" value="InterPro"/>
</dbReference>
<dbReference type="CDD" id="cd04301">
    <property type="entry name" value="NAT_SF"/>
    <property type="match status" value="1"/>
</dbReference>
<gene>
    <name evidence="2" type="ORF">S01H1_71261</name>
</gene>
<sequence length="119" mass="13242">VALSEGQTVGFITLLVVEGRLNIGWLGVRPECQRKGIGTQLLVCAEEFGRQHGLTEIATYTLGDGVAYKPYEATRQFYFRRGFTIYQRSTTDNPSCPEEIKIKKHIAQPGVPGDARQRA</sequence>
<proteinExistence type="predicted"/>
<dbReference type="Pfam" id="PF13508">
    <property type="entry name" value="Acetyltransf_7"/>
    <property type="match status" value="1"/>
</dbReference>
<dbReference type="InterPro" id="IPR016181">
    <property type="entry name" value="Acyl_CoA_acyltransferase"/>
</dbReference>
<reference evidence="2" key="1">
    <citation type="journal article" date="2014" name="Front. Microbiol.">
        <title>High frequency of phylogenetically diverse reductive dehalogenase-homologous genes in deep subseafloor sedimentary metagenomes.</title>
        <authorList>
            <person name="Kawai M."/>
            <person name="Futagami T."/>
            <person name="Toyoda A."/>
            <person name="Takaki Y."/>
            <person name="Nishi S."/>
            <person name="Hori S."/>
            <person name="Arai W."/>
            <person name="Tsubouchi T."/>
            <person name="Morono Y."/>
            <person name="Uchiyama I."/>
            <person name="Ito T."/>
            <person name="Fujiyama A."/>
            <person name="Inagaki F."/>
            <person name="Takami H."/>
        </authorList>
    </citation>
    <scope>NUCLEOTIDE SEQUENCE</scope>
    <source>
        <strain evidence="2">Expedition CK06-06</strain>
    </source>
</reference>
<accession>X0X9R0</accession>
<evidence type="ECO:0000313" key="2">
    <source>
        <dbReference type="EMBL" id="GAG39924.1"/>
    </source>
</evidence>
<dbReference type="SUPFAM" id="SSF55729">
    <property type="entry name" value="Acyl-CoA N-acyltransferases (Nat)"/>
    <property type="match status" value="1"/>
</dbReference>
<dbReference type="Gene3D" id="3.40.630.30">
    <property type="match status" value="1"/>
</dbReference>